<comment type="caution">
    <text evidence="7">The sequence shown here is derived from an EMBL/GenBank/DDBJ whole genome shotgun (WGS) entry which is preliminary data.</text>
</comment>
<keyword evidence="3" id="KW-0479">Metal-binding</keyword>
<organism evidence="7 8">
    <name type="scientific">Arcobacter arenosus</name>
    <dbReference type="NCBI Taxonomy" id="2576037"/>
    <lineage>
        <taxon>Bacteria</taxon>
        <taxon>Pseudomonadati</taxon>
        <taxon>Campylobacterota</taxon>
        <taxon>Epsilonproteobacteria</taxon>
        <taxon>Campylobacterales</taxon>
        <taxon>Arcobacteraceae</taxon>
        <taxon>Arcobacter</taxon>
    </lineage>
</organism>
<evidence type="ECO:0000256" key="1">
    <source>
        <dbReference type="ARBA" id="ARBA00022475"/>
    </source>
</evidence>
<evidence type="ECO:0000313" key="7">
    <source>
        <dbReference type="EMBL" id="TLP40735.1"/>
    </source>
</evidence>
<keyword evidence="1" id="KW-1003">Cell membrane</keyword>
<evidence type="ECO:0000256" key="2">
    <source>
        <dbReference type="ARBA" id="ARBA00022519"/>
    </source>
</evidence>
<dbReference type="PANTHER" id="PTHR34990:SF2">
    <property type="entry name" value="BLL8164 PROTEIN"/>
    <property type="match status" value="1"/>
</dbReference>
<dbReference type="GO" id="GO:0046872">
    <property type="term" value="F:metal ion binding"/>
    <property type="evidence" value="ECO:0007669"/>
    <property type="project" value="UniProtKB-KW"/>
</dbReference>
<dbReference type="CDD" id="cd07398">
    <property type="entry name" value="MPP_YbbF-LpxH"/>
    <property type="match status" value="1"/>
</dbReference>
<evidence type="ECO:0000256" key="3">
    <source>
        <dbReference type="ARBA" id="ARBA00022723"/>
    </source>
</evidence>
<proteinExistence type="predicted"/>
<evidence type="ECO:0000259" key="6">
    <source>
        <dbReference type="Pfam" id="PF00149"/>
    </source>
</evidence>
<dbReference type="InterPro" id="IPR004843">
    <property type="entry name" value="Calcineurin-like_PHP"/>
</dbReference>
<evidence type="ECO:0000313" key="8">
    <source>
        <dbReference type="Proteomes" id="UP000308901"/>
    </source>
</evidence>
<dbReference type="SUPFAM" id="SSF56300">
    <property type="entry name" value="Metallo-dependent phosphatases"/>
    <property type="match status" value="1"/>
</dbReference>
<dbReference type="RefSeq" id="WP_138151083.1">
    <property type="nucleotide sequence ID" value="NZ_VANU01000001.1"/>
</dbReference>
<dbReference type="InterPro" id="IPR029052">
    <property type="entry name" value="Metallo-depent_PP-like"/>
</dbReference>
<keyword evidence="8" id="KW-1185">Reference proteome</keyword>
<dbReference type="Gene3D" id="3.60.21.10">
    <property type="match status" value="1"/>
</dbReference>
<evidence type="ECO:0000256" key="4">
    <source>
        <dbReference type="ARBA" id="ARBA00023136"/>
    </source>
</evidence>
<feature type="domain" description="Calcineurin-like phosphoesterase" evidence="6">
    <location>
        <begin position="11"/>
        <end position="196"/>
    </location>
</feature>
<evidence type="ECO:0000256" key="5">
    <source>
        <dbReference type="ARBA" id="ARBA00023211"/>
    </source>
</evidence>
<keyword evidence="5" id="KW-0464">Manganese</keyword>
<dbReference type="GO" id="GO:0008758">
    <property type="term" value="F:UDP-2,3-diacylglucosamine hydrolase activity"/>
    <property type="evidence" value="ECO:0007669"/>
    <property type="project" value="TreeGrafter"/>
</dbReference>
<name>A0A5R8Y3R0_9BACT</name>
<protein>
    <submittedName>
        <fullName evidence="7">UDP-2,3-diacylglucosamine diphosphatase</fullName>
    </submittedName>
</protein>
<dbReference type="GO" id="GO:0009245">
    <property type="term" value="P:lipid A biosynthetic process"/>
    <property type="evidence" value="ECO:0007669"/>
    <property type="project" value="TreeGrafter"/>
</dbReference>
<gene>
    <name evidence="7" type="ORF">FDK22_01595</name>
</gene>
<dbReference type="Pfam" id="PF00149">
    <property type="entry name" value="Metallophos"/>
    <property type="match status" value="1"/>
</dbReference>
<dbReference type="GO" id="GO:0016020">
    <property type="term" value="C:membrane"/>
    <property type="evidence" value="ECO:0007669"/>
    <property type="project" value="GOC"/>
</dbReference>
<keyword evidence="2" id="KW-0997">Cell inner membrane</keyword>
<dbReference type="AlphaFoldDB" id="A0A5R8Y3R0"/>
<dbReference type="InterPro" id="IPR043461">
    <property type="entry name" value="LpxH-like"/>
</dbReference>
<keyword evidence="4" id="KW-0472">Membrane</keyword>
<dbReference type="Proteomes" id="UP000308901">
    <property type="component" value="Unassembled WGS sequence"/>
</dbReference>
<reference evidence="7 8" key="1">
    <citation type="submission" date="2019-05" db="EMBL/GenBank/DDBJ databases">
        <title>Arcobacter sp. nov., isolated from sea sediment.</title>
        <authorList>
            <person name="Kim W."/>
        </authorList>
    </citation>
    <scope>NUCLEOTIDE SEQUENCE [LARGE SCALE GENOMIC DNA]</scope>
    <source>
        <strain evidence="7 8">CAU 1517</strain>
    </source>
</reference>
<dbReference type="PANTHER" id="PTHR34990">
    <property type="entry name" value="UDP-2,3-DIACYLGLUCOSAMINE HYDROLASE-RELATED"/>
    <property type="match status" value="1"/>
</dbReference>
<dbReference type="EMBL" id="VANU01000001">
    <property type="protein sequence ID" value="TLP40735.1"/>
    <property type="molecule type" value="Genomic_DNA"/>
</dbReference>
<sequence>MCLNLKKGAIFVADSHFSEVNVEFLSFLEKLKKKEIETSQLFLMGDMFDFISGESRYFVKINQKLIDIINELSHNIEIIYLEGNHDYNLQKLFPKLKVYKRESQPIFAKYENKTIALAHGDIYTPKGYDIYCKIIRNSALLIFLNFIDFNYWLSKKIYNKLIKKSICSKMKDFDSFAKKRLSYYNSDIVVEGHFHQGKHYEEKNKLYVNIPSLCCNKKYTIFDGKFITTQL</sequence>
<dbReference type="OrthoDB" id="270739at2"/>
<accession>A0A5R8Y3R0</accession>